<evidence type="ECO:0000256" key="3">
    <source>
        <dbReference type="ARBA" id="ARBA00022840"/>
    </source>
</evidence>
<dbReference type="AlphaFoldDB" id="A0A7C3PIT5"/>
<evidence type="ECO:0000256" key="2">
    <source>
        <dbReference type="ARBA" id="ARBA00022741"/>
    </source>
</evidence>
<evidence type="ECO:0000313" key="5">
    <source>
        <dbReference type="EMBL" id="HFN00975.1"/>
    </source>
</evidence>
<protein>
    <recommendedName>
        <fullName evidence="4">DALR anticodon binding domain-containing protein</fullName>
    </recommendedName>
</protein>
<evidence type="ECO:0000256" key="1">
    <source>
        <dbReference type="ARBA" id="ARBA00022598"/>
    </source>
</evidence>
<proteinExistence type="predicted"/>
<dbReference type="InterPro" id="IPR008909">
    <property type="entry name" value="DALR_anticod-bd"/>
</dbReference>
<dbReference type="EMBL" id="DSRU01000355">
    <property type="protein sequence ID" value="HFN00975.1"/>
    <property type="molecule type" value="Genomic_DNA"/>
</dbReference>
<evidence type="ECO:0000259" key="4">
    <source>
        <dbReference type="SMART" id="SM00836"/>
    </source>
</evidence>
<feature type="domain" description="DALR anticodon binding" evidence="4">
    <location>
        <begin position="133"/>
        <end position="273"/>
    </location>
</feature>
<name>A0A7C3PIT5_9CYAN</name>
<reference evidence="5" key="1">
    <citation type="journal article" date="2020" name="mSystems">
        <title>Genome- and Community-Level Interaction Insights into Carbon Utilization and Element Cycling Functions of Hydrothermarchaeota in Hydrothermal Sediment.</title>
        <authorList>
            <person name="Zhou Z."/>
            <person name="Liu Y."/>
            <person name="Xu W."/>
            <person name="Pan J."/>
            <person name="Luo Z.H."/>
            <person name="Li M."/>
        </authorList>
    </citation>
    <scope>NUCLEOTIDE SEQUENCE [LARGE SCALE GENOMIC DNA]</scope>
    <source>
        <strain evidence="5">SpSt-418</strain>
    </source>
</reference>
<dbReference type="GO" id="GO:0005524">
    <property type="term" value="F:ATP binding"/>
    <property type="evidence" value="ECO:0007669"/>
    <property type="project" value="UniProtKB-KW"/>
</dbReference>
<organism evidence="5">
    <name type="scientific">Oscillatoriales cyanobacterium SpSt-418</name>
    <dbReference type="NCBI Taxonomy" id="2282169"/>
    <lineage>
        <taxon>Bacteria</taxon>
        <taxon>Bacillati</taxon>
        <taxon>Cyanobacteriota</taxon>
        <taxon>Cyanophyceae</taxon>
        <taxon>Oscillatoriophycideae</taxon>
        <taxon>Oscillatoriales</taxon>
    </lineage>
</organism>
<dbReference type="InterPro" id="IPR009080">
    <property type="entry name" value="tRNAsynth_Ia_anticodon-bd"/>
</dbReference>
<dbReference type="Gene3D" id="1.10.730.10">
    <property type="entry name" value="Isoleucyl-tRNA Synthetase, Domain 1"/>
    <property type="match status" value="1"/>
</dbReference>
<sequence length="273" mass="30327">MQTDFLSQPSICHLLKTVPVQLLRRGNEIGYGWAIAQKIAALNRVSAQVAAQHLLPLIHHSLADSEFPTWLSVPAHVLPHLQVTAGETGLIRLVLTDIAIAGWCEWVLQIPGEFFAKPVPAKGELSPTLEFRLQHSHARCCSLLHLAQREGRLLNLQTATGYYQWVESQPVAWLDPAQILLLQHPSETQLIRVLFHGIHSWQASAPITFQQRVKIADSLATAFQNFHRDRPLWVNCSAQAQKIQLAQLALLTLTQNVLYGVLSSLAIAAPAEL</sequence>
<dbReference type="SMART" id="SM00836">
    <property type="entry name" value="DALR_1"/>
    <property type="match status" value="1"/>
</dbReference>
<comment type="caution">
    <text evidence="5">The sequence shown here is derived from an EMBL/GenBank/DDBJ whole genome shotgun (WGS) entry which is preliminary data.</text>
</comment>
<keyword evidence="1" id="KW-0436">Ligase</keyword>
<dbReference type="GO" id="GO:0004814">
    <property type="term" value="F:arginine-tRNA ligase activity"/>
    <property type="evidence" value="ECO:0007669"/>
    <property type="project" value="InterPro"/>
</dbReference>
<dbReference type="SUPFAM" id="SSF47323">
    <property type="entry name" value="Anticodon-binding domain of a subclass of class I aminoacyl-tRNA synthetases"/>
    <property type="match status" value="1"/>
</dbReference>
<keyword evidence="2" id="KW-0547">Nucleotide-binding</keyword>
<keyword evidence="3" id="KW-0067">ATP-binding</keyword>
<gene>
    <name evidence="5" type="ORF">ENR64_25120</name>
</gene>
<accession>A0A7C3PIT5</accession>
<dbReference type="GO" id="GO:0006420">
    <property type="term" value="P:arginyl-tRNA aminoacylation"/>
    <property type="evidence" value="ECO:0007669"/>
    <property type="project" value="InterPro"/>
</dbReference>